<evidence type="ECO:0000313" key="2">
    <source>
        <dbReference type="EMBL" id="MPM25397.1"/>
    </source>
</evidence>
<dbReference type="Pfam" id="PF11667">
    <property type="entry name" value="DUF3267"/>
    <property type="match status" value="1"/>
</dbReference>
<feature type="transmembrane region" description="Helical" evidence="1">
    <location>
        <begin position="109"/>
        <end position="131"/>
    </location>
</feature>
<feature type="transmembrane region" description="Helical" evidence="1">
    <location>
        <begin position="30"/>
        <end position="50"/>
    </location>
</feature>
<keyword evidence="1" id="KW-0472">Membrane</keyword>
<dbReference type="AlphaFoldDB" id="A0A644YB36"/>
<proteinExistence type="predicted"/>
<evidence type="ECO:0008006" key="3">
    <source>
        <dbReference type="Google" id="ProtNLM"/>
    </source>
</evidence>
<sequence>MKIKTGYPSSCKILEANWKLVPELISNKNTALFVAIFLGVVMKELLGFIFPDIGFKIYKQLYFLLLIIPTHELLHILFFPFNSETIIWVNLKKLFIGVTSDREFSRTRLMISLLAPLVVLTLLPLIVCIWYESQILIYILLYNALASGGDILSFITLASNKGSRFIINGDKLYTQDQF</sequence>
<feature type="transmembrane region" description="Helical" evidence="1">
    <location>
        <begin position="138"/>
        <end position="158"/>
    </location>
</feature>
<keyword evidence="1" id="KW-0812">Transmembrane</keyword>
<dbReference type="EMBL" id="VSSQ01004487">
    <property type="protein sequence ID" value="MPM25397.1"/>
    <property type="molecule type" value="Genomic_DNA"/>
</dbReference>
<protein>
    <recommendedName>
        <fullName evidence="3">Zincin peptidase</fullName>
    </recommendedName>
</protein>
<accession>A0A644YB36</accession>
<gene>
    <name evidence="2" type="ORF">SDC9_71888</name>
</gene>
<reference evidence="2" key="1">
    <citation type="submission" date="2019-08" db="EMBL/GenBank/DDBJ databases">
        <authorList>
            <person name="Kucharzyk K."/>
            <person name="Murdoch R.W."/>
            <person name="Higgins S."/>
            <person name="Loffler F."/>
        </authorList>
    </citation>
    <scope>NUCLEOTIDE SEQUENCE</scope>
</reference>
<feature type="transmembrane region" description="Helical" evidence="1">
    <location>
        <begin position="62"/>
        <end position="81"/>
    </location>
</feature>
<comment type="caution">
    <text evidence="2">The sequence shown here is derived from an EMBL/GenBank/DDBJ whole genome shotgun (WGS) entry which is preliminary data.</text>
</comment>
<dbReference type="InterPro" id="IPR021683">
    <property type="entry name" value="DUF3267"/>
</dbReference>
<keyword evidence="1" id="KW-1133">Transmembrane helix</keyword>
<evidence type="ECO:0000256" key="1">
    <source>
        <dbReference type="SAM" id="Phobius"/>
    </source>
</evidence>
<organism evidence="2">
    <name type="scientific">bioreactor metagenome</name>
    <dbReference type="NCBI Taxonomy" id="1076179"/>
    <lineage>
        <taxon>unclassified sequences</taxon>
        <taxon>metagenomes</taxon>
        <taxon>ecological metagenomes</taxon>
    </lineage>
</organism>
<name>A0A644YB36_9ZZZZ</name>